<evidence type="ECO:0000256" key="13">
    <source>
        <dbReference type="ARBA" id="ARBA00047540"/>
    </source>
</evidence>
<dbReference type="AlphaFoldDB" id="A0A317E6C9"/>
<evidence type="ECO:0000313" key="16">
    <source>
        <dbReference type="EMBL" id="PWR22172.1"/>
    </source>
</evidence>
<dbReference type="GO" id="GO:0046677">
    <property type="term" value="P:response to antibiotic"/>
    <property type="evidence" value="ECO:0007669"/>
    <property type="project" value="UniProtKB-KW"/>
</dbReference>
<accession>A0A317E6C9</accession>
<keyword evidence="17" id="KW-1185">Reference proteome</keyword>
<feature type="transmembrane region" description="Helical" evidence="14">
    <location>
        <begin position="118"/>
        <end position="144"/>
    </location>
</feature>
<feature type="transmembrane region" description="Helical" evidence="14">
    <location>
        <begin position="230"/>
        <end position="260"/>
    </location>
</feature>
<evidence type="ECO:0000256" key="5">
    <source>
        <dbReference type="ARBA" id="ARBA00022475"/>
    </source>
</evidence>
<comment type="similarity">
    <text evidence="2">Belongs to the LPG synthase family.</text>
</comment>
<dbReference type="Pfam" id="PF03706">
    <property type="entry name" value="LPG_synthase_TM"/>
    <property type="match status" value="1"/>
</dbReference>
<evidence type="ECO:0000256" key="1">
    <source>
        <dbReference type="ARBA" id="ARBA00004651"/>
    </source>
</evidence>
<keyword evidence="11" id="KW-0046">Antibiotic resistance</keyword>
<feature type="transmembrane region" description="Helical" evidence="14">
    <location>
        <begin position="42"/>
        <end position="62"/>
    </location>
</feature>
<feature type="transmembrane region" description="Helical" evidence="14">
    <location>
        <begin position="74"/>
        <end position="98"/>
    </location>
</feature>
<feature type="transmembrane region" description="Helical" evidence="14">
    <location>
        <begin position="314"/>
        <end position="336"/>
    </location>
</feature>
<dbReference type="EC" id="2.3.2.3" evidence="3"/>
<keyword evidence="5" id="KW-1003">Cell membrane</keyword>
<dbReference type="GO" id="GO:0005886">
    <property type="term" value="C:plasma membrane"/>
    <property type="evidence" value="ECO:0007669"/>
    <property type="project" value="UniProtKB-SubCell"/>
</dbReference>
<dbReference type="OrthoDB" id="145485at2"/>
<dbReference type="RefSeq" id="WP_109920817.1">
    <property type="nucleotide sequence ID" value="NZ_QGLF01000002.1"/>
</dbReference>
<keyword evidence="8 14" id="KW-1133">Transmembrane helix</keyword>
<dbReference type="NCBIfam" id="NF033480">
    <property type="entry name" value="bifunc_MprF"/>
    <property type="match status" value="1"/>
</dbReference>
<evidence type="ECO:0000256" key="8">
    <source>
        <dbReference type="ARBA" id="ARBA00022989"/>
    </source>
</evidence>
<feature type="transmembrane region" description="Helical" evidence="14">
    <location>
        <begin position="156"/>
        <end position="176"/>
    </location>
</feature>
<keyword evidence="10 14" id="KW-0472">Membrane</keyword>
<feature type="transmembrane region" description="Helical" evidence="14">
    <location>
        <begin position="407"/>
        <end position="426"/>
    </location>
</feature>
<evidence type="ECO:0000256" key="7">
    <source>
        <dbReference type="ARBA" id="ARBA00022692"/>
    </source>
</evidence>
<dbReference type="Pfam" id="PF09924">
    <property type="entry name" value="LPG_synthase_C"/>
    <property type="match status" value="1"/>
</dbReference>
<dbReference type="EMBL" id="QGLF01000002">
    <property type="protein sequence ID" value="PWR22172.1"/>
    <property type="molecule type" value="Genomic_DNA"/>
</dbReference>
<name>A0A317E6C9_9PROT</name>
<dbReference type="GO" id="GO:0050071">
    <property type="term" value="F:phosphatidylglycerol lysyltransferase activity"/>
    <property type="evidence" value="ECO:0007669"/>
    <property type="project" value="UniProtKB-EC"/>
</dbReference>
<evidence type="ECO:0000313" key="17">
    <source>
        <dbReference type="Proteomes" id="UP000246077"/>
    </source>
</evidence>
<comment type="catalytic activity">
    <reaction evidence="13">
        <text>L-lysyl-tRNA(Lys) + a 1,2-diacyl-sn-glycero-3-phospho-(1'-sn-glycerol) = a 1,2-diacyl-sn-glycero-3-phospho-1'-(3'-O-L-lysyl)-sn-glycerol + tRNA(Lys)</text>
        <dbReference type="Rhea" id="RHEA:10668"/>
        <dbReference type="Rhea" id="RHEA-COMP:9696"/>
        <dbReference type="Rhea" id="RHEA-COMP:9697"/>
        <dbReference type="ChEBI" id="CHEBI:64716"/>
        <dbReference type="ChEBI" id="CHEBI:75792"/>
        <dbReference type="ChEBI" id="CHEBI:78442"/>
        <dbReference type="ChEBI" id="CHEBI:78529"/>
        <dbReference type="EC" id="2.3.2.3"/>
    </reaction>
</comment>
<feature type="domain" description="Phosphatidylglycerol lysyltransferase C-terminal" evidence="15">
    <location>
        <begin position="522"/>
        <end position="813"/>
    </location>
</feature>
<gene>
    <name evidence="16" type="primary">mprF</name>
    <name evidence="16" type="ORF">DKG75_09405</name>
</gene>
<dbReference type="GO" id="GO:0055091">
    <property type="term" value="P:phospholipid homeostasis"/>
    <property type="evidence" value="ECO:0007669"/>
    <property type="project" value="TreeGrafter"/>
</dbReference>
<keyword evidence="6" id="KW-0808">Transferase</keyword>
<dbReference type="SUPFAM" id="SSF55729">
    <property type="entry name" value="Acyl-CoA N-acyltransferases (Nat)"/>
    <property type="match status" value="1"/>
</dbReference>
<evidence type="ECO:0000259" key="15">
    <source>
        <dbReference type="Pfam" id="PF09924"/>
    </source>
</evidence>
<evidence type="ECO:0000256" key="12">
    <source>
        <dbReference type="ARBA" id="ARBA00031899"/>
    </source>
</evidence>
<evidence type="ECO:0000256" key="6">
    <source>
        <dbReference type="ARBA" id="ARBA00022679"/>
    </source>
</evidence>
<dbReference type="InterPro" id="IPR022791">
    <property type="entry name" value="L-PG_synthase/AglD"/>
</dbReference>
<proteinExistence type="inferred from homology"/>
<sequence>MKVLVTGVITVAVAALAWVALSHLAAEISYDDVSAALRSASPGTLAAALGCTAASFLALTLYDGTALAYVGRRIPPAVVGVASFCAYAVGNTVGFGPLTAGAIRYRFYTPHGLEPEDVAKVVGFVTATFGLGLLATTGLGLVVAGAAPGLDLPAGLLRPAGLLLLAVPAVLLVLAARGARLKLRGLVLALPRPRLLLVQYAATVADIAAAGSVLYILLPPVDTGWTGFIAVYAVAIGLGVLSHVPAGLGVFETVIVALVGPAADTGQVLGALLLYRVIYHVVPLLLAAVLVAAIEARRAALKLAASGLFGTGRWLVPTVLGALTLVLGGMLVFSGVTPAVDGNLDLLAAYLPLPIVEGAHFLSSVLGLLLMIAARGLVYRLDGAWLLAAVLAPAAMVLSLVKGIALVEAGLLGLLFLLLLATRAAFDRPASLIHQALGARWLIAVAVLLVTALAVLLFVYKDIDYAHELWWQFEFSAEAPRGLRALLGLALAAGAVAAWSLLRPFAPRAAPASAADLARARAIVEAQPRTQGQLALMGDKSLMFSDDGKAFIMYGRQGRSWIAMGDPVGARPSWPGLIWRFVEAARFAGGRAAFYQVAPENLALYADAGLNAFKLGEEAMVELAGFDIKGSKRANLRHAYNRAEREGLGFALLPAAEVPDHLPLLRRISDQWLAAHEVREKRFSLGAFDPAYLALQPVAILTRNGEPVAFASLMMTGQKDEASVDLMRFTPDAPPGSMDYLFLRLLFHFKDQGYRRFSLGMAPLSGLSESSAASLWHRVGRAVFDHGDRFYNFAGLHHFKAKFQPVWEARYLAVAGGINPMLALTDVTVLISGGWRGVVAK</sequence>
<evidence type="ECO:0000256" key="4">
    <source>
        <dbReference type="ARBA" id="ARBA00021546"/>
    </source>
</evidence>
<evidence type="ECO:0000256" key="9">
    <source>
        <dbReference type="ARBA" id="ARBA00023098"/>
    </source>
</evidence>
<feature type="transmembrane region" description="Helical" evidence="14">
    <location>
        <begin position="384"/>
        <end position="401"/>
    </location>
</feature>
<dbReference type="PANTHER" id="PTHR34697">
    <property type="entry name" value="PHOSPHATIDYLGLYCEROL LYSYLTRANSFERASE"/>
    <property type="match status" value="1"/>
</dbReference>
<feature type="transmembrane region" description="Helical" evidence="14">
    <location>
        <begin position="196"/>
        <end position="218"/>
    </location>
</feature>
<evidence type="ECO:0000256" key="11">
    <source>
        <dbReference type="ARBA" id="ARBA00023251"/>
    </source>
</evidence>
<evidence type="ECO:0000256" key="10">
    <source>
        <dbReference type="ARBA" id="ARBA00023136"/>
    </source>
</evidence>
<dbReference type="InterPro" id="IPR024320">
    <property type="entry name" value="LPG_synthase_C"/>
</dbReference>
<feature type="transmembrane region" description="Helical" evidence="14">
    <location>
        <begin position="438"/>
        <end position="460"/>
    </location>
</feature>
<dbReference type="GO" id="GO:0006629">
    <property type="term" value="P:lipid metabolic process"/>
    <property type="evidence" value="ECO:0007669"/>
    <property type="project" value="UniProtKB-KW"/>
</dbReference>
<evidence type="ECO:0000256" key="2">
    <source>
        <dbReference type="ARBA" id="ARBA00008627"/>
    </source>
</evidence>
<evidence type="ECO:0000256" key="3">
    <source>
        <dbReference type="ARBA" id="ARBA00012014"/>
    </source>
</evidence>
<keyword evidence="9" id="KW-0443">Lipid metabolism</keyword>
<dbReference type="PANTHER" id="PTHR34697:SF2">
    <property type="entry name" value="PHOSPHATIDYLGLYCEROL LYSYLTRANSFERASE"/>
    <property type="match status" value="1"/>
</dbReference>
<feature type="transmembrane region" description="Helical" evidence="14">
    <location>
        <begin position="272"/>
        <end position="294"/>
    </location>
</feature>
<dbReference type="Proteomes" id="UP000246077">
    <property type="component" value="Unassembled WGS sequence"/>
</dbReference>
<organism evidence="16 17">
    <name type="scientific">Zavarzinia compransoris</name>
    <dbReference type="NCBI Taxonomy" id="1264899"/>
    <lineage>
        <taxon>Bacteria</taxon>
        <taxon>Pseudomonadati</taxon>
        <taxon>Pseudomonadota</taxon>
        <taxon>Alphaproteobacteria</taxon>
        <taxon>Rhodospirillales</taxon>
        <taxon>Zavarziniaceae</taxon>
        <taxon>Zavarzinia</taxon>
    </lineage>
</organism>
<comment type="caution">
    <text evidence="16">The sequence shown here is derived from an EMBL/GenBank/DDBJ whole genome shotgun (WGS) entry which is preliminary data.</text>
</comment>
<protein>
    <recommendedName>
        <fullName evidence="4">Phosphatidylglycerol lysyltransferase</fullName>
        <ecNumber evidence="3">2.3.2.3</ecNumber>
    </recommendedName>
    <alternativeName>
        <fullName evidence="12">Lysylphosphatidylglycerol synthase</fullName>
    </alternativeName>
</protein>
<reference evidence="17" key="1">
    <citation type="submission" date="2018-05" db="EMBL/GenBank/DDBJ databases">
        <title>Zavarzinia sp. HR-AS.</title>
        <authorList>
            <person name="Lee Y."/>
            <person name="Jeon C.O."/>
        </authorList>
    </citation>
    <scope>NUCLEOTIDE SEQUENCE [LARGE SCALE GENOMIC DNA]</scope>
    <source>
        <strain evidence="17">DSM 1231</strain>
    </source>
</reference>
<dbReference type="InterPro" id="IPR016181">
    <property type="entry name" value="Acyl_CoA_acyltransferase"/>
</dbReference>
<feature type="transmembrane region" description="Helical" evidence="14">
    <location>
        <begin position="483"/>
        <end position="502"/>
    </location>
</feature>
<feature type="transmembrane region" description="Helical" evidence="14">
    <location>
        <begin position="348"/>
        <end position="372"/>
    </location>
</feature>
<dbReference type="InterPro" id="IPR051211">
    <property type="entry name" value="PG_lysyltransferase"/>
</dbReference>
<keyword evidence="7 14" id="KW-0812">Transmembrane</keyword>
<evidence type="ECO:0000256" key="14">
    <source>
        <dbReference type="SAM" id="Phobius"/>
    </source>
</evidence>
<comment type="subcellular location">
    <subcellularLocation>
        <location evidence="1">Cell membrane</location>
        <topology evidence="1">Multi-pass membrane protein</topology>
    </subcellularLocation>
</comment>